<dbReference type="OrthoDB" id="5368703at2759"/>
<accession>A0A2T6ZME5</accession>
<evidence type="ECO:0000313" key="1">
    <source>
        <dbReference type="EMBL" id="PUU76662.1"/>
    </source>
</evidence>
<dbReference type="SUPFAM" id="SSF57903">
    <property type="entry name" value="FYVE/PHD zinc finger"/>
    <property type="match status" value="1"/>
</dbReference>
<comment type="caution">
    <text evidence="1">The sequence shown here is derived from an EMBL/GenBank/DDBJ whole genome shotgun (WGS) entry which is preliminary data.</text>
</comment>
<organism evidence="1 2">
    <name type="scientific">Tuber borchii</name>
    <name type="common">White truffle</name>
    <dbReference type="NCBI Taxonomy" id="42251"/>
    <lineage>
        <taxon>Eukaryota</taxon>
        <taxon>Fungi</taxon>
        <taxon>Dikarya</taxon>
        <taxon>Ascomycota</taxon>
        <taxon>Pezizomycotina</taxon>
        <taxon>Pezizomycetes</taxon>
        <taxon>Pezizales</taxon>
        <taxon>Tuberaceae</taxon>
        <taxon>Tuber</taxon>
    </lineage>
</organism>
<dbReference type="Proteomes" id="UP000244722">
    <property type="component" value="Unassembled WGS sequence"/>
</dbReference>
<evidence type="ECO:0000313" key="2">
    <source>
        <dbReference type="Proteomes" id="UP000244722"/>
    </source>
</evidence>
<proteinExistence type="predicted"/>
<dbReference type="AlphaFoldDB" id="A0A2T6ZME5"/>
<sequence>MLRNTIQTLFSSLFSTTTTTTNMARDPAADTIVPANAPIVVIITSGPCTHERITREFNKICKICKRRHFFNWAYHCGICGASACHNCRPRWAERTWVDFATVLERGWEVK</sequence>
<keyword evidence="2" id="KW-1185">Reference proteome</keyword>
<name>A0A2T6ZME5_TUBBO</name>
<reference evidence="1 2" key="1">
    <citation type="submission" date="2017-04" db="EMBL/GenBank/DDBJ databases">
        <title>Draft genome sequence of Tuber borchii Vittad., a whitish edible truffle.</title>
        <authorList>
            <consortium name="DOE Joint Genome Institute"/>
            <person name="Murat C."/>
            <person name="Kuo A."/>
            <person name="Barry K.W."/>
            <person name="Clum A."/>
            <person name="Dockter R.B."/>
            <person name="Fauchery L."/>
            <person name="Iotti M."/>
            <person name="Kohler A."/>
            <person name="Labutti K."/>
            <person name="Lindquist E.A."/>
            <person name="Lipzen A."/>
            <person name="Ohm R.A."/>
            <person name="Wang M."/>
            <person name="Grigoriev I.V."/>
            <person name="Zambonelli A."/>
            <person name="Martin F.M."/>
        </authorList>
    </citation>
    <scope>NUCLEOTIDE SEQUENCE [LARGE SCALE GENOMIC DNA]</scope>
    <source>
        <strain evidence="1 2">Tbo3840</strain>
    </source>
</reference>
<protein>
    <submittedName>
        <fullName evidence="1">Uncharacterized protein</fullName>
    </submittedName>
</protein>
<dbReference type="InterPro" id="IPR011011">
    <property type="entry name" value="Znf_FYVE_PHD"/>
</dbReference>
<gene>
    <name evidence="1" type="ORF">B9Z19DRAFT_239338</name>
</gene>
<dbReference type="EMBL" id="NESQ01000180">
    <property type="protein sequence ID" value="PUU76662.1"/>
    <property type="molecule type" value="Genomic_DNA"/>
</dbReference>